<dbReference type="RefSeq" id="YP_007676594.1">
    <property type="nucleotide sequence ID" value="NC_020868.1"/>
</dbReference>
<sequence>MGKSNDDQQGSFFGAVPDAGTISGKGWKLTSNGLLNASGTVTRRVQTHPWDPREYHDDHKYEAWLPDWTQLSNLQQELGDSFEVLAPTMYNRWKECKAIIDFRKANDLLGG</sequence>
<proteinExistence type="predicted"/>
<evidence type="ECO:0000313" key="1">
    <source>
        <dbReference type="EMBL" id="AGH57243.1"/>
    </source>
</evidence>
<gene>
    <name evidence="1" type="ORF">VPMG_00104</name>
</gene>
<protein>
    <submittedName>
        <fullName evidence="1">Uncharacterized protein</fullName>
    </submittedName>
</protein>
<dbReference type="GeneID" id="15013237"/>
<reference evidence="1 2" key="1">
    <citation type="submission" date="2010-11" db="EMBL/GenBank/DDBJ databases">
        <title>The Genome Sequence of Vibrio phage VBP32.</title>
        <authorList>
            <consortium name="The Broad Institute Genome Sequencing Platform"/>
            <person name="Henn M.R."/>
            <person name="Wharam S."/>
            <person name="Gilg I."/>
            <person name="Martinez Martinez J."/>
            <person name="Wilson W."/>
            <person name="Levin J."/>
            <person name="Malboeuf C."/>
            <person name="Casali M."/>
            <person name="Russ C."/>
            <person name="Lennon N."/>
            <person name="Chapman S.B."/>
            <person name="Erlich R."/>
            <person name="Young S.K."/>
            <person name="Yandava C."/>
            <person name="Zeng Q."/>
            <person name="Fitzgerald M.F."/>
            <person name="Alvarado L."/>
            <person name="Anderson S."/>
            <person name="Berlin A."/>
            <person name="Chen Z."/>
            <person name="Freedman E."/>
            <person name="Gellesch M."/>
            <person name="Goldberg J."/>
            <person name="Green L."/>
            <person name="Griggs A."/>
            <person name="Gujja S."/>
            <person name="Heilman E."/>
            <person name="Heiman D."/>
            <person name="Hollinger A."/>
            <person name="Howarth C."/>
            <person name="Larson L."/>
            <person name="Mehta T."/>
            <person name="Neiman D."/>
            <person name="Pearson M."/>
            <person name="Roberts A."/>
            <person name="Ryan E."/>
            <person name="Saif S."/>
            <person name="Shea T."/>
            <person name="Shenoy N."/>
            <person name="Sisk P."/>
            <person name="Stolte C."/>
            <person name="Sykes S."/>
            <person name="White J."/>
            <person name="Haas B."/>
            <person name="Nusbaum C."/>
            <person name="Birren B."/>
        </authorList>
    </citation>
    <scope>NUCLEOTIDE SEQUENCE [LARGE SCALE GENOMIC DNA]</scope>
    <source>
        <strain evidence="1 2">VBP32</strain>
    </source>
</reference>
<dbReference type="Proteomes" id="UP000201725">
    <property type="component" value="Segment"/>
</dbReference>
<evidence type="ECO:0000313" key="2">
    <source>
        <dbReference type="Proteomes" id="UP000201725"/>
    </source>
</evidence>
<accession>M4SMN3</accession>
<name>M4SMN3_9CAUD</name>
<dbReference type="KEGG" id="vg:15013237"/>
<organism evidence="1 2">
    <name type="scientific">Vibrio phage VBP32</name>
    <dbReference type="NCBI Taxonomy" id="754072"/>
    <lineage>
        <taxon>Viruses</taxon>
        <taxon>Duplodnaviria</taxon>
        <taxon>Heunggongvirae</taxon>
        <taxon>Uroviricota</taxon>
        <taxon>Caudoviricetes</taxon>
        <taxon>Schitoviridae</taxon>
        <taxon>Fuhrmanvirinae</taxon>
        <taxon>Stoningtonvirus</taxon>
        <taxon>Stoningtonvirus VBP47</taxon>
    </lineage>
</organism>
<dbReference type="EMBL" id="HQ634196">
    <property type="protein sequence ID" value="AGH57243.1"/>
    <property type="molecule type" value="Genomic_DNA"/>
</dbReference>